<keyword evidence="2" id="KW-1185">Reference proteome</keyword>
<dbReference type="AlphaFoldDB" id="A0A371CQJ2"/>
<evidence type="ECO:0000313" key="1">
    <source>
        <dbReference type="EMBL" id="RDX42549.1"/>
    </source>
</evidence>
<organism evidence="1 2">
    <name type="scientific">Lentinus brumalis</name>
    <dbReference type="NCBI Taxonomy" id="2498619"/>
    <lineage>
        <taxon>Eukaryota</taxon>
        <taxon>Fungi</taxon>
        <taxon>Dikarya</taxon>
        <taxon>Basidiomycota</taxon>
        <taxon>Agaricomycotina</taxon>
        <taxon>Agaricomycetes</taxon>
        <taxon>Polyporales</taxon>
        <taxon>Polyporaceae</taxon>
        <taxon>Lentinus</taxon>
    </lineage>
</organism>
<proteinExistence type="predicted"/>
<dbReference type="EMBL" id="KZ857482">
    <property type="protein sequence ID" value="RDX42549.1"/>
    <property type="molecule type" value="Genomic_DNA"/>
</dbReference>
<dbReference type="Proteomes" id="UP000256964">
    <property type="component" value="Unassembled WGS sequence"/>
</dbReference>
<sequence length="172" mass="18491">MLTQCNPYSVVPLSTFQGLCAYGGRKTTRTQHSQILIADNSSSLQCTSIAVRRGLRLSKAQRARRCTKVASHRSQAANVTERPLLLAPQDFLSLTPLGTRSVSGSSPALGEHLPPHNSSIEADATLNCFRVRPSGLNAQTVKSVTAREVLSKSRWHSAPLSAHGPCNVQGSF</sequence>
<evidence type="ECO:0000313" key="2">
    <source>
        <dbReference type="Proteomes" id="UP000256964"/>
    </source>
</evidence>
<gene>
    <name evidence="1" type="ORF">OH76DRAFT_96984</name>
</gene>
<accession>A0A371CQJ2</accession>
<reference evidence="1 2" key="1">
    <citation type="journal article" date="2018" name="Biotechnol. Biofuels">
        <title>Integrative visual omics of the white-rot fungus Polyporus brumalis exposes the biotechnological potential of its oxidative enzymes for delignifying raw plant biomass.</title>
        <authorList>
            <person name="Miyauchi S."/>
            <person name="Rancon A."/>
            <person name="Drula E."/>
            <person name="Hage H."/>
            <person name="Chaduli D."/>
            <person name="Favel A."/>
            <person name="Grisel S."/>
            <person name="Henrissat B."/>
            <person name="Herpoel-Gimbert I."/>
            <person name="Ruiz-Duenas F.J."/>
            <person name="Chevret D."/>
            <person name="Hainaut M."/>
            <person name="Lin J."/>
            <person name="Wang M."/>
            <person name="Pangilinan J."/>
            <person name="Lipzen A."/>
            <person name="Lesage-Meessen L."/>
            <person name="Navarro D."/>
            <person name="Riley R."/>
            <person name="Grigoriev I.V."/>
            <person name="Zhou S."/>
            <person name="Raouche S."/>
            <person name="Rosso M.N."/>
        </authorList>
    </citation>
    <scope>NUCLEOTIDE SEQUENCE [LARGE SCALE GENOMIC DNA]</scope>
    <source>
        <strain evidence="1 2">BRFM 1820</strain>
    </source>
</reference>
<name>A0A371CQJ2_9APHY</name>
<protein>
    <submittedName>
        <fullName evidence="1">Uncharacterized protein</fullName>
    </submittedName>
</protein>